<comment type="caution">
    <text evidence="3">The sequence shown here is derived from an EMBL/GenBank/DDBJ whole genome shotgun (WGS) entry which is preliminary data.</text>
</comment>
<protein>
    <recommendedName>
        <fullName evidence="5">BTB domain-containing protein</fullName>
    </recommendedName>
</protein>
<proteinExistence type="predicted"/>
<dbReference type="AlphaFoldDB" id="A0A8H7HB32"/>
<reference evidence="3" key="1">
    <citation type="submission" date="2020-09" db="EMBL/GenBank/DDBJ databases">
        <title>Comparative genome analyses of four rice-infecting Rhizoctonia solani isolates reveal extensive enrichment of homogalacturonan modification genes.</title>
        <authorList>
            <person name="Lee D.-Y."/>
            <person name="Jeon J."/>
            <person name="Kim K.-T."/>
            <person name="Cheong K."/>
            <person name="Song H."/>
            <person name="Choi G."/>
            <person name="Ko J."/>
            <person name="Opiyo S.O."/>
            <person name="Zuo S."/>
            <person name="Madhav S."/>
            <person name="Lee Y.-H."/>
            <person name="Wang G.-L."/>
        </authorList>
    </citation>
    <scope>NUCLEOTIDE SEQUENCE</scope>
    <source>
        <strain evidence="3">AG1-IA YN-7</strain>
    </source>
</reference>
<organism evidence="3 4">
    <name type="scientific">Rhizoctonia solani</name>
    <dbReference type="NCBI Taxonomy" id="456999"/>
    <lineage>
        <taxon>Eukaryota</taxon>
        <taxon>Fungi</taxon>
        <taxon>Dikarya</taxon>
        <taxon>Basidiomycota</taxon>
        <taxon>Agaricomycotina</taxon>
        <taxon>Agaricomycetes</taxon>
        <taxon>Cantharellales</taxon>
        <taxon>Ceratobasidiaceae</taxon>
        <taxon>Rhizoctonia</taxon>
    </lineage>
</organism>
<dbReference type="EMBL" id="JACYCC010000035">
    <property type="protein sequence ID" value="KAF8682274.1"/>
    <property type="molecule type" value="Genomic_DNA"/>
</dbReference>
<dbReference type="SUPFAM" id="SSF54695">
    <property type="entry name" value="POZ domain"/>
    <property type="match status" value="1"/>
</dbReference>
<feature type="region of interest" description="Disordered" evidence="1">
    <location>
        <begin position="1"/>
        <end position="30"/>
    </location>
</feature>
<name>A0A8H7HB32_9AGAM</name>
<gene>
    <name evidence="2" type="ORF">RDB_LOCUS116585</name>
    <name evidence="3" type="ORF">RHS04_02509</name>
</gene>
<evidence type="ECO:0000313" key="3">
    <source>
        <dbReference type="EMBL" id="KAF8682274.1"/>
    </source>
</evidence>
<reference evidence="2" key="2">
    <citation type="submission" date="2021-01" db="EMBL/GenBank/DDBJ databases">
        <authorList>
            <person name="Kaushik A."/>
        </authorList>
    </citation>
    <scope>NUCLEOTIDE SEQUENCE</scope>
    <source>
        <strain evidence="2">AG1-1A</strain>
    </source>
</reference>
<dbReference type="OMA" id="DVKCMQC"/>
<feature type="compositionally biased region" description="Basic and acidic residues" evidence="1">
    <location>
        <begin position="11"/>
        <end position="21"/>
    </location>
</feature>
<dbReference type="InterPro" id="IPR011333">
    <property type="entry name" value="SKP1/BTB/POZ_sf"/>
</dbReference>
<dbReference type="EMBL" id="CAJMWR010003832">
    <property type="protein sequence ID" value="CAE6471566.1"/>
    <property type="molecule type" value="Genomic_DNA"/>
</dbReference>
<dbReference type="Proteomes" id="UP000663840">
    <property type="component" value="Unassembled WGS sequence"/>
</dbReference>
<accession>A0A8H7HB32</accession>
<dbReference type="Gene3D" id="3.30.710.10">
    <property type="entry name" value="Potassium Channel Kv1.1, Chain A"/>
    <property type="match status" value="1"/>
</dbReference>
<evidence type="ECO:0000313" key="4">
    <source>
        <dbReference type="Proteomes" id="UP000650582"/>
    </source>
</evidence>
<evidence type="ECO:0008006" key="5">
    <source>
        <dbReference type="Google" id="ProtNLM"/>
    </source>
</evidence>
<sequence>MDSPSTPRMLHFVDSDDDRTPRASTFAPSSQRLNYSPAASVELGLAPYPPPSRDLPPVSTLPDSVNVARLFPPFEGCDVVLLATKTLPHLAFYVDRKTIYTRCAYLKRNISELGFTPAGVDVIYWEEDADTLDAMLRFVYPDRPKPKVESVPHLRFLLETARRYGIGTATHVLCTTVLLDFATKDPLSVFAIACEFGLTNEAALISKETLKVDFMMDQKSSELGRVSLSYYHRLHRLHRLRAAKAIDIINLINTENPMDEPDPPYCEGCGTNAIWWQIFVEYAGIELKRRPVTDTIFSTAFLARCVRSSRGICGKCIDSYMHAHSQSLLTRLKEDIDALPAYISA</sequence>
<evidence type="ECO:0000313" key="2">
    <source>
        <dbReference type="EMBL" id="CAE6471566.1"/>
    </source>
</evidence>
<dbReference type="Proteomes" id="UP000650582">
    <property type="component" value="Unassembled WGS sequence"/>
</dbReference>
<evidence type="ECO:0000256" key="1">
    <source>
        <dbReference type="SAM" id="MobiDB-lite"/>
    </source>
</evidence>